<dbReference type="PANTHER" id="PTHR30055">
    <property type="entry name" value="HTH-TYPE TRANSCRIPTIONAL REGULATOR RUTR"/>
    <property type="match status" value="1"/>
</dbReference>
<gene>
    <name evidence="6" type="ORF">H9875_07925</name>
</gene>
<keyword evidence="2 4" id="KW-0238">DNA-binding</keyword>
<dbReference type="PRINTS" id="PR00455">
    <property type="entry name" value="HTHTETR"/>
</dbReference>
<dbReference type="PANTHER" id="PTHR30055:SF234">
    <property type="entry name" value="HTH-TYPE TRANSCRIPTIONAL REGULATOR BETI"/>
    <property type="match status" value="1"/>
</dbReference>
<reference evidence="6" key="1">
    <citation type="journal article" date="2021" name="PeerJ">
        <title>Extensive microbial diversity within the chicken gut microbiome revealed by metagenomics and culture.</title>
        <authorList>
            <person name="Gilroy R."/>
            <person name="Ravi A."/>
            <person name="Getino M."/>
            <person name="Pursley I."/>
            <person name="Horton D.L."/>
            <person name="Alikhan N.F."/>
            <person name="Baker D."/>
            <person name="Gharbi K."/>
            <person name="Hall N."/>
            <person name="Watson M."/>
            <person name="Adriaenssens E.M."/>
            <person name="Foster-Nyarko E."/>
            <person name="Jarju S."/>
            <person name="Secka A."/>
            <person name="Antonio M."/>
            <person name="Oren A."/>
            <person name="Chaudhuri R.R."/>
            <person name="La Ragione R."/>
            <person name="Hildebrand F."/>
            <person name="Pallen M.J."/>
        </authorList>
    </citation>
    <scope>NUCLEOTIDE SEQUENCE</scope>
    <source>
        <strain evidence="6">CHK173-259</strain>
    </source>
</reference>
<evidence type="ECO:0000256" key="3">
    <source>
        <dbReference type="ARBA" id="ARBA00023163"/>
    </source>
</evidence>
<name>A0A9D1U598_9LACO</name>
<dbReference type="EMBL" id="DXGJ01000062">
    <property type="protein sequence ID" value="HIW72536.1"/>
    <property type="molecule type" value="Genomic_DNA"/>
</dbReference>
<dbReference type="Gene3D" id="1.10.357.10">
    <property type="entry name" value="Tetracycline Repressor, domain 2"/>
    <property type="match status" value="1"/>
</dbReference>
<evidence type="ECO:0000313" key="7">
    <source>
        <dbReference type="Proteomes" id="UP000886822"/>
    </source>
</evidence>
<dbReference type="GO" id="GO:0003700">
    <property type="term" value="F:DNA-binding transcription factor activity"/>
    <property type="evidence" value="ECO:0007669"/>
    <property type="project" value="TreeGrafter"/>
</dbReference>
<dbReference type="GO" id="GO:0000976">
    <property type="term" value="F:transcription cis-regulatory region binding"/>
    <property type="evidence" value="ECO:0007669"/>
    <property type="project" value="TreeGrafter"/>
</dbReference>
<proteinExistence type="predicted"/>
<evidence type="ECO:0000256" key="2">
    <source>
        <dbReference type="ARBA" id="ARBA00023125"/>
    </source>
</evidence>
<organism evidence="6 7">
    <name type="scientific">Candidatus Levilactobacillus faecigallinarum</name>
    <dbReference type="NCBI Taxonomy" id="2838638"/>
    <lineage>
        <taxon>Bacteria</taxon>
        <taxon>Bacillati</taxon>
        <taxon>Bacillota</taxon>
        <taxon>Bacilli</taxon>
        <taxon>Lactobacillales</taxon>
        <taxon>Lactobacillaceae</taxon>
        <taxon>Levilactobacillus</taxon>
    </lineage>
</organism>
<keyword evidence="1" id="KW-0805">Transcription regulation</keyword>
<accession>A0A9D1U598</accession>
<reference evidence="6" key="2">
    <citation type="submission" date="2021-04" db="EMBL/GenBank/DDBJ databases">
        <authorList>
            <person name="Gilroy R."/>
        </authorList>
    </citation>
    <scope>NUCLEOTIDE SEQUENCE</scope>
    <source>
        <strain evidence="6">CHK173-259</strain>
    </source>
</reference>
<sequence length="180" mass="20529">MVKTSREQIITTAEALIQENDTAEVSLTQLSQRLGITHGALYKHFQNKQDLWTAVSSAWFNREIIGKLQLPTHGSRDQRLHDWLWAFVNAKKAAFNSDAKMFSLNTAYVDNNPAALHQVLTGAYHQMNRILGLPVEETDHAEMILATFAIFTLPNFKETWNDAAYQQRFEAIWQLIKAGI</sequence>
<dbReference type="PROSITE" id="PS50977">
    <property type="entry name" value="HTH_TETR_2"/>
    <property type="match status" value="1"/>
</dbReference>
<comment type="caution">
    <text evidence="6">The sequence shown here is derived from an EMBL/GenBank/DDBJ whole genome shotgun (WGS) entry which is preliminary data.</text>
</comment>
<evidence type="ECO:0000313" key="6">
    <source>
        <dbReference type="EMBL" id="HIW72536.1"/>
    </source>
</evidence>
<evidence type="ECO:0000259" key="5">
    <source>
        <dbReference type="PROSITE" id="PS50977"/>
    </source>
</evidence>
<dbReference type="Pfam" id="PF00440">
    <property type="entry name" value="TetR_N"/>
    <property type="match status" value="1"/>
</dbReference>
<feature type="DNA-binding region" description="H-T-H motif" evidence="4">
    <location>
        <begin position="26"/>
        <end position="45"/>
    </location>
</feature>
<dbReference type="AlphaFoldDB" id="A0A9D1U598"/>
<evidence type="ECO:0000256" key="1">
    <source>
        <dbReference type="ARBA" id="ARBA00023015"/>
    </source>
</evidence>
<dbReference type="InterPro" id="IPR001647">
    <property type="entry name" value="HTH_TetR"/>
</dbReference>
<protein>
    <submittedName>
        <fullName evidence="6">TetR/AcrR family transcriptional regulator</fullName>
    </submittedName>
</protein>
<evidence type="ECO:0000256" key="4">
    <source>
        <dbReference type="PROSITE-ProRule" id="PRU00335"/>
    </source>
</evidence>
<keyword evidence="3" id="KW-0804">Transcription</keyword>
<dbReference type="SUPFAM" id="SSF46689">
    <property type="entry name" value="Homeodomain-like"/>
    <property type="match status" value="1"/>
</dbReference>
<feature type="domain" description="HTH tetR-type" evidence="5">
    <location>
        <begin position="3"/>
        <end position="63"/>
    </location>
</feature>
<dbReference type="InterPro" id="IPR009057">
    <property type="entry name" value="Homeodomain-like_sf"/>
</dbReference>
<dbReference type="Proteomes" id="UP000886822">
    <property type="component" value="Unassembled WGS sequence"/>
</dbReference>
<dbReference type="InterPro" id="IPR050109">
    <property type="entry name" value="HTH-type_TetR-like_transc_reg"/>
</dbReference>